<keyword evidence="3" id="KW-0804">Transcription</keyword>
<evidence type="ECO:0000313" key="6">
    <source>
        <dbReference type="EMBL" id="GEM49118.1"/>
    </source>
</evidence>
<dbReference type="SUPFAM" id="SSF48498">
    <property type="entry name" value="Tetracyclin repressor-like, C-terminal domain"/>
    <property type="match status" value="1"/>
</dbReference>
<dbReference type="AlphaFoldDB" id="A0A511N9F2"/>
<comment type="caution">
    <text evidence="6">The sequence shown here is derived from an EMBL/GenBank/DDBJ whole genome shotgun (WGS) entry which is preliminary data.</text>
</comment>
<reference evidence="6 7" key="1">
    <citation type="submission" date="2019-07" db="EMBL/GenBank/DDBJ databases">
        <title>Whole genome shotgun sequence of Deinococcus cellulosilyticus NBRC 106333.</title>
        <authorList>
            <person name="Hosoyama A."/>
            <person name="Uohara A."/>
            <person name="Ohji S."/>
            <person name="Ichikawa N."/>
        </authorList>
    </citation>
    <scope>NUCLEOTIDE SEQUENCE [LARGE SCALE GENOMIC DNA]</scope>
    <source>
        <strain evidence="6 7">NBRC 106333</strain>
    </source>
</reference>
<evidence type="ECO:0000256" key="1">
    <source>
        <dbReference type="ARBA" id="ARBA00023015"/>
    </source>
</evidence>
<dbReference type="Proteomes" id="UP000321306">
    <property type="component" value="Unassembled WGS sequence"/>
</dbReference>
<dbReference type="GO" id="GO:0000976">
    <property type="term" value="F:transcription cis-regulatory region binding"/>
    <property type="evidence" value="ECO:0007669"/>
    <property type="project" value="TreeGrafter"/>
</dbReference>
<evidence type="ECO:0000313" key="7">
    <source>
        <dbReference type="Proteomes" id="UP000321306"/>
    </source>
</evidence>
<dbReference type="PANTHER" id="PTHR30055">
    <property type="entry name" value="HTH-TYPE TRANSCRIPTIONAL REGULATOR RUTR"/>
    <property type="match status" value="1"/>
</dbReference>
<evidence type="ECO:0000256" key="2">
    <source>
        <dbReference type="ARBA" id="ARBA00023125"/>
    </source>
</evidence>
<dbReference type="InterPro" id="IPR050109">
    <property type="entry name" value="HTH-type_TetR-like_transc_reg"/>
</dbReference>
<feature type="domain" description="HTH tetR-type" evidence="5">
    <location>
        <begin position="4"/>
        <end position="64"/>
    </location>
</feature>
<dbReference type="SUPFAM" id="SSF46689">
    <property type="entry name" value="Homeodomain-like"/>
    <property type="match status" value="1"/>
</dbReference>
<dbReference type="Pfam" id="PF00440">
    <property type="entry name" value="TetR_N"/>
    <property type="match status" value="1"/>
</dbReference>
<dbReference type="EMBL" id="BJXB01000028">
    <property type="protein sequence ID" value="GEM49118.1"/>
    <property type="molecule type" value="Genomic_DNA"/>
</dbReference>
<organism evidence="6 7">
    <name type="scientific">Deinococcus cellulosilyticus (strain DSM 18568 / NBRC 106333 / KACC 11606 / 5516J-15)</name>
    <dbReference type="NCBI Taxonomy" id="1223518"/>
    <lineage>
        <taxon>Bacteria</taxon>
        <taxon>Thermotogati</taxon>
        <taxon>Deinococcota</taxon>
        <taxon>Deinococci</taxon>
        <taxon>Deinococcales</taxon>
        <taxon>Deinococcaceae</taxon>
        <taxon>Deinococcus</taxon>
    </lineage>
</organism>
<gene>
    <name evidence="6" type="ORF">DC3_47530</name>
</gene>
<dbReference type="InterPro" id="IPR001647">
    <property type="entry name" value="HTH_TetR"/>
</dbReference>
<sequence length="194" mass="21625">MTDTDLKSKILDAALECMIELGIAGVTTKAIAARAGVNEVTLFRRFGNKTNLLRSVLSREAEMVATQGFHYTGNLREDLIGITRAYLDLTARHPGLIPMMLSELPRHPELMEVFEGPKSLIFTAGQIIVRYQMEGKLKPEFPFQTLATLLGPIIVMRLGQRLLPQDLPPHEIQAEQLVDFHLHGRSRPSGEQGL</sequence>
<keyword evidence="7" id="KW-1185">Reference proteome</keyword>
<proteinExistence type="predicted"/>
<keyword evidence="2 4" id="KW-0238">DNA-binding</keyword>
<evidence type="ECO:0000259" key="5">
    <source>
        <dbReference type="PROSITE" id="PS50977"/>
    </source>
</evidence>
<protein>
    <recommendedName>
        <fullName evidence="5">HTH tetR-type domain-containing protein</fullName>
    </recommendedName>
</protein>
<accession>A0A511N9F2</accession>
<dbReference type="OrthoDB" id="9785164at2"/>
<dbReference type="RefSeq" id="WP_146889069.1">
    <property type="nucleotide sequence ID" value="NZ_BJXB01000028.1"/>
</dbReference>
<dbReference type="PANTHER" id="PTHR30055:SF234">
    <property type="entry name" value="HTH-TYPE TRANSCRIPTIONAL REGULATOR BETI"/>
    <property type="match status" value="1"/>
</dbReference>
<evidence type="ECO:0000256" key="3">
    <source>
        <dbReference type="ARBA" id="ARBA00023163"/>
    </source>
</evidence>
<evidence type="ECO:0000256" key="4">
    <source>
        <dbReference type="PROSITE-ProRule" id="PRU00335"/>
    </source>
</evidence>
<keyword evidence="1" id="KW-0805">Transcription regulation</keyword>
<dbReference type="GO" id="GO:0003700">
    <property type="term" value="F:DNA-binding transcription factor activity"/>
    <property type="evidence" value="ECO:0007669"/>
    <property type="project" value="TreeGrafter"/>
</dbReference>
<name>A0A511N9F2_DEIC1</name>
<dbReference type="PROSITE" id="PS50977">
    <property type="entry name" value="HTH_TETR_2"/>
    <property type="match status" value="1"/>
</dbReference>
<dbReference type="InterPro" id="IPR009057">
    <property type="entry name" value="Homeodomain-like_sf"/>
</dbReference>
<feature type="DNA-binding region" description="H-T-H motif" evidence="4">
    <location>
        <begin position="27"/>
        <end position="46"/>
    </location>
</feature>
<dbReference type="InterPro" id="IPR036271">
    <property type="entry name" value="Tet_transcr_reg_TetR-rel_C_sf"/>
</dbReference>
<dbReference type="PRINTS" id="PR00455">
    <property type="entry name" value="HTHTETR"/>
</dbReference>
<dbReference type="Gene3D" id="1.10.357.10">
    <property type="entry name" value="Tetracycline Repressor, domain 2"/>
    <property type="match status" value="1"/>
</dbReference>